<protein>
    <recommendedName>
        <fullName evidence="1">Amidase domain-containing protein</fullName>
    </recommendedName>
</protein>
<reference evidence="2 3" key="1">
    <citation type="journal article" date="2018" name="Cell">
        <title>The Chara Genome: Secondary Complexity and Implications for Plant Terrestrialization.</title>
        <authorList>
            <person name="Nishiyama T."/>
            <person name="Sakayama H."/>
            <person name="Vries J.D."/>
            <person name="Buschmann H."/>
            <person name="Saint-Marcoux D."/>
            <person name="Ullrich K.K."/>
            <person name="Haas F.B."/>
            <person name="Vanderstraeten L."/>
            <person name="Becker D."/>
            <person name="Lang D."/>
            <person name="Vosolsobe S."/>
            <person name="Rombauts S."/>
            <person name="Wilhelmsson P.K.I."/>
            <person name="Janitza P."/>
            <person name="Kern R."/>
            <person name="Heyl A."/>
            <person name="Rumpler F."/>
            <person name="Villalobos L.I.A.C."/>
            <person name="Clay J.M."/>
            <person name="Skokan R."/>
            <person name="Toyoda A."/>
            <person name="Suzuki Y."/>
            <person name="Kagoshima H."/>
            <person name="Schijlen E."/>
            <person name="Tajeshwar N."/>
            <person name="Catarino B."/>
            <person name="Hetherington A.J."/>
            <person name="Saltykova A."/>
            <person name="Bonnot C."/>
            <person name="Breuninger H."/>
            <person name="Symeonidi A."/>
            <person name="Radhakrishnan G.V."/>
            <person name="Van Nieuwerburgh F."/>
            <person name="Deforce D."/>
            <person name="Chang C."/>
            <person name="Karol K.G."/>
            <person name="Hedrich R."/>
            <person name="Ulvskov P."/>
            <person name="Glockner G."/>
            <person name="Delwiche C.F."/>
            <person name="Petrasek J."/>
            <person name="Van de Peer Y."/>
            <person name="Friml J."/>
            <person name="Beilby M."/>
            <person name="Dolan L."/>
            <person name="Kohara Y."/>
            <person name="Sugano S."/>
            <person name="Fujiyama A."/>
            <person name="Delaux P.-M."/>
            <person name="Quint M."/>
            <person name="TheiBen G."/>
            <person name="Hagemann M."/>
            <person name="Harholt J."/>
            <person name="Dunand C."/>
            <person name="Zachgo S."/>
            <person name="Langdale J."/>
            <person name="Maumus F."/>
            <person name="Straeten D.V.D."/>
            <person name="Gould S.B."/>
            <person name="Rensing S.A."/>
        </authorList>
    </citation>
    <scope>NUCLEOTIDE SEQUENCE [LARGE SCALE GENOMIC DNA]</scope>
    <source>
        <strain evidence="2 3">S276</strain>
    </source>
</reference>
<accession>A0A388LFV9</accession>
<proteinExistence type="predicted"/>
<sequence>MCRITAPQIPRAAACYGESNLAVTAKLMSYIVAPNFIGLPAITVPVGHDRDGLPIGIQIIGRPWAEATLLQVAAALEGLCAPQNKGPNVFYDMLGQ</sequence>
<dbReference type="Proteomes" id="UP000265515">
    <property type="component" value="Unassembled WGS sequence"/>
</dbReference>
<evidence type="ECO:0000259" key="1">
    <source>
        <dbReference type="Pfam" id="PF01425"/>
    </source>
</evidence>
<dbReference type="PANTHER" id="PTHR11895">
    <property type="entry name" value="TRANSAMIDASE"/>
    <property type="match status" value="1"/>
</dbReference>
<dbReference type="InterPro" id="IPR036928">
    <property type="entry name" value="AS_sf"/>
</dbReference>
<organism evidence="2 3">
    <name type="scientific">Chara braunii</name>
    <name type="common">Braun's stonewort</name>
    <dbReference type="NCBI Taxonomy" id="69332"/>
    <lineage>
        <taxon>Eukaryota</taxon>
        <taxon>Viridiplantae</taxon>
        <taxon>Streptophyta</taxon>
        <taxon>Charophyceae</taxon>
        <taxon>Charales</taxon>
        <taxon>Characeae</taxon>
        <taxon>Chara</taxon>
    </lineage>
</organism>
<feature type="domain" description="Amidase" evidence="1">
    <location>
        <begin position="20"/>
        <end position="70"/>
    </location>
</feature>
<keyword evidence="3" id="KW-1185">Reference proteome</keyword>
<dbReference type="GO" id="GO:0003824">
    <property type="term" value="F:catalytic activity"/>
    <property type="evidence" value="ECO:0007669"/>
    <property type="project" value="InterPro"/>
</dbReference>
<dbReference type="OMA" id="PHENWID"/>
<evidence type="ECO:0000313" key="3">
    <source>
        <dbReference type="Proteomes" id="UP000265515"/>
    </source>
</evidence>
<comment type="caution">
    <text evidence="2">The sequence shown here is derived from an EMBL/GenBank/DDBJ whole genome shotgun (WGS) entry which is preliminary data.</text>
</comment>
<dbReference type="Gramene" id="GBG81194">
    <property type="protein sequence ID" value="GBG81194"/>
    <property type="gene ID" value="CBR_g31867"/>
</dbReference>
<evidence type="ECO:0000313" key="2">
    <source>
        <dbReference type="EMBL" id="GBG81194.1"/>
    </source>
</evidence>
<dbReference type="STRING" id="69332.A0A388LFV9"/>
<name>A0A388LFV9_CHABU</name>
<dbReference type="AlphaFoldDB" id="A0A388LFV9"/>
<dbReference type="Gene3D" id="3.90.1300.10">
    <property type="entry name" value="Amidase signature (AS) domain"/>
    <property type="match status" value="1"/>
</dbReference>
<dbReference type="EMBL" id="BFEA01000367">
    <property type="protein sequence ID" value="GBG81194.1"/>
    <property type="molecule type" value="Genomic_DNA"/>
</dbReference>
<dbReference type="Pfam" id="PF01425">
    <property type="entry name" value="Amidase"/>
    <property type="match status" value="1"/>
</dbReference>
<dbReference type="PANTHER" id="PTHR11895:SF67">
    <property type="entry name" value="AMIDASE DOMAIN-CONTAINING PROTEIN"/>
    <property type="match status" value="1"/>
</dbReference>
<gene>
    <name evidence="2" type="ORF">CBR_g31867</name>
</gene>
<dbReference type="OrthoDB" id="421993at2759"/>
<dbReference type="InterPro" id="IPR000120">
    <property type="entry name" value="Amidase"/>
</dbReference>
<dbReference type="SUPFAM" id="SSF75304">
    <property type="entry name" value="Amidase signature (AS) enzymes"/>
    <property type="match status" value="1"/>
</dbReference>
<dbReference type="InterPro" id="IPR023631">
    <property type="entry name" value="Amidase_dom"/>
</dbReference>